<proteinExistence type="inferred from homology"/>
<gene>
    <name evidence="5" type="ORF">TPAR_04419</name>
</gene>
<dbReference type="GO" id="GO:0005739">
    <property type="term" value="C:mitochondrion"/>
    <property type="evidence" value="ECO:0007669"/>
    <property type="project" value="TreeGrafter"/>
</dbReference>
<sequence length="156" mass="16725">MSRAADETKANGISREDNGAVVVGFTEILPGKAGKSSGITLVRVNNYAFNTDAMTSFKGDTGPYPQYAYAPLCSIKRRAALSDEELGLADPSLLTEAHAVNVVRMLAEWPDVLQNTLKTLEPTTVLTLLFKMARVVSSSYDHLQVVIFGSWAASGG</sequence>
<keyword evidence="6" id="KW-1185">Reference proteome</keyword>
<evidence type="ECO:0000256" key="2">
    <source>
        <dbReference type="ARBA" id="ARBA00012837"/>
    </source>
</evidence>
<protein>
    <recommendedName>
        <fullName evidence="2">arginine--tRNA ligase</fullName>
        <ecNumber evidence="2">6.1.1.19</ecNumber>
    </recommendedName>
</protein>
<dbReference type="GO" id="GO:0006420">
    <property type="term" value="P:arginyl-tRNA aminoacylation"/>
    <property type="evidence" value="ECO:0007669"/>
    <property type="project" value="InterPro"/>
</dbReference>
<dbReference type="AlphaFoldDB" id="A0A2S4KYV4"/>
<dbReference type="GO" id="GO:0032543">
    <property type="term" value="P:mitochondrial translation"/>
    <property type="evidence" value="ECO:0007669"/>
    <property type="project" value="TreeGrafter"/>
</dbReference>
<dbReference type="PANTHER" id="PTHR11956">
    <property type="entry name" value="ARGINYL-TRNA SYNTHETASE"/>
    <property type="match status" value="1"/>
</dbReference>
<dbReference type="Pfam" id="PF05746">
    <property type="entry name" value="DALR_1"/>
    <property type="match status" value="1"/>
</dbReference>
<reference evidence="5 6" key="1">
    <citation type="submission" date="2018-01" db="EMBL/GenBank/DDBJ databases">
        <title>Harnessing the power of phylogenomics to disentangle the directionality and signatures of interkingdom host jumping in the parasitic fungal genus Tolypocladium.</title>
        <authorList>
            <person name="Quandt C.A."/>
            <person name="Patterson W."/>
            <person name="Spatafora J.W."/>
        </authorList>
    </citation>
    <scope>NUCLEOTIDE SEQUENCE [LARGE SCALE GENOMIC DNA]</scope>
    <source>
        <strain evidence="5 6">NRBC 100945</strain>
    </source>
</reference>
<dbReference type="SUPFAM" id="SSF47323">
    <property type="entry name" value="Anticodon-binding domain of a subclass of class I aminoacyl-tRNA synthetases"/>
    <property type="match status" value="1"/>
</dbReference>
<evidence type="ECO:0000313" key="5">
    <source>
        <dbReference type="EMBL" id="POR35362.1"/>
    </source>
</evidence>
<evidence type="ECO:0000256" key="1">
    <source>
        <dbReference type="ARBA" id="ARBA00005594"/>
    </source>
</evidence>
<organism evidence="5 6">
    <name type="scientific">Tolypocladium paradoxum</name>
    <dbReference type="NCBI Taxonomy" id="94208"/>
    <lineage>
        <taxon>Eukaryota</taxon>
        <taxon>Fungi</taxon>
        <taxon>Dikarya</taxon>
        <taxon>Ascomycota</taxon>
        <taxon>Pezizomycotina</taxon>
        <taxon>Sordariomycetes</taxon>
        <taxon>Hypocreomycetidae</taxon>
        <taxon>Hypocreales</taxon>
        <taxon>Ophiocordycipitaceae</taxon>
        <taxon>Tolypocladium</taxon>
    </lineage>
</organism>
<dbReference type="InterPro" id="IPR001278">
    <property type="entry name" value="Arg-tRNA-ligase"/>
</dbReference>
<name>A0A2S4KYV4_9HYPO</name>
<dbReference type="EC" id="6.1.1.19" evidence="2"/>
<dbReference type="STRING" id="94208.A0A2S4KYV4"/>
<dbReference type="GO" id="GO:0005524">
    <property type="term" value="F:ATP binding"/>
    <property type="evidence" value="ECO:0007669"/>
    <property type="project" value="InterPro"/>
</dbReference>
<dbReference type="EMBL" id="PKSG01000447">
    <property type="protein sequence ID" value="POR35362.1"/>
    <property type="molecule type" value="Genomic_DNA"/>
</dbReference>
<dbReference type="Gene3D" id="3.40.50.620">
    <property type="entry name" value="HUPs"/>
    <property type="match status" value="1"/>
</dbReference>
<evidence type="ECO:0000256" key="3">
    <source>
        <dbReference type="ARBA" id="ARBA00049339"/>
    </source>
</evidence>
<dbReference type="InterPro" id="IPR014729">
    <property type="entry name" value="Rossmann-like_a/b/a_fold"/>
</dbReference>
<accession>A0A2S4KYV4</accession>
<feature type="domain" description="DALR anticodon binding" evidence="4">
    <location>
        <begin position="66"/>
        <end position="147"/>
    </location>
</feature>
<dbReference type="InterPro" id="IPR009080">
    <property type="entry name" value="tRNAsynth_Ia_anticodon-bd"/>
</dbReference>
<dbReference type="SMART" id="SM00836">
    <property type="entry name" value="DALR_1"/>
    <property type="match status" value="1"/>
</dbReference>
<comment type="similarity">
    <text evidence="1">Belongs to the class-I aminoacyl-tRNA synthetase family.</text>
</comment>
<dbReference type="Gene3D" id="1.10.730.10">
    <property type="entry name" value="Isoleucyl-tRNA Synthetase, Domain 1"/>
    <property type="match status" value="1"/>
</dbReference>
<dbReference type="InterPro" id="IPR008909">
    <property type="entry name" value="DALR_anticod-bd"/>
</dbReference>
<dbReference type="PANTHER" id="PTHR11956:SF11">
    <property type="entry name" value="ARGININE--TRNA LIGASE, MITOCHONDRIAL-RELATED"/>
    <property type="match status" value="1"/>
</dbReference>
<comment type="caution">
    <text evidence="5">The sequence shown here is derived from an EMBL/GenBank/DDBJ whole genome shotgun (WGS) entry which is preliminary data.</text>
</comment>
<comment type="catalytic activity">
    <reaction evidence="3">
        <text>tRNA(Arg) + L-arginine + ATP = L-arginyl-tRNA(Arg) + AMP + diphosphate</text>
        <dbReference type="Rhea" id="RHEA:20301"/>
        <dbReference type="Rhea" id="RHEA-COMP:9658"/>
        <dbReference type="Rhea" id="RHEA-COMP:9673"/>
        <dbReference type="ChEBI" id="CHEBI:30616"/>
        <dbReference type="ChEBI" id="CHEBI:32682"/>
        <dbReference type="ChEBI" id="CHEBI:33019"/>
        <dbReference type="ChEBI" id="CHEBI:78442"/>
        <dbReference type="ChEBI" id="CHEBI:78513"/>
        <dbReference type="ChEBI" id="CHEBI:456215"/>
        <dbReference type="EC" id="6.1.1.19"/>
    </reaction>
</comment>
<evidence type="ECO:0000259" key="4">
    <source>
        <dbReference type="SMART" id="SM00836"/>
    </source>
</evidence>
<evidence type="ECO:0000313" key="6">
    <source>
        <dbReference type="Proteomes" id="UP000237481"/>
    </source>
</evidence>
<dbReference type="Proteomes" id="UP000237481">
    <property type="component" value="Unassembled WGS sequence"/>
</dbReference>
<dbReference type="OrthoDB" id="4906473at2759"/>
<dbReference type="GO" id="GO:0004814">
    <property type="term" value="F:arginine-tRNA ligase activity"/>
    <property type="evidence" value="ECO:0007669"/>
    <property type="project" value="UniProtKB-EC"/>
</dbReference>